<dbReference type="OrthoDB" id="154954at2157"/>
<dbReference type="CDD" id="cd16148">
    <property type="entry name" value="sulfatase_like"/>
    <property type="match status" value="1"/>
</dbReference>
<geneLocation type="plasmid" evidence="2 3">
    <name>pHALXA01</name>
</geneLocation>
<keyword evidence="2" id="KW-0614">Plasmid</keyword>
<dbReference type="Gene3D" id="3.40.720.10">
    <property type="entry name" value="Alkaline Phosphatase, subunit A"/>
    <property type="match status" value="1"/>
</dbReference>
<evidence type="ECO:0000313" key="2">
    <source>
        <dbReference type="EMBL" id="AEH38940.1"/>
    </source>
</evidence>
<dbReference type="SUPFAM" id="SSF53649">
    <property type="entry name" value="Alkaline phosphatase-like"/>
    <property type="match status" value="1"/>
</dbReference>
<proteinExistence type="predicted"/>
<reference evidence="3" key="1">
    <citation type="journal article" date="2012" name="Stand. Genomic Sci.">
        <title>Complete genome sequence of Halopiger xanaduensis type strain (SH-6(T)).</title>
        <authorList>
            <person name="Anderson I."/>
            <person name="Tindall B.J."/>
            <person name="Rohde M."/>
            <person name="Lucas S."/>
            <person name="Han J."/>
            <person name="Lapidus A."/>
            <person name="Cheng J.F."/>
            <person name="Goodwin L."/>
            <person name="Pitluck S."/>
            <person name="Peters L."/>
            <person name="Pati A."/>
            <person name="Mikhailova N."/>
            <person name="Pagani I."/>
            <person name="Teshima H."/>
            <person name="Han C."/>
            <person name="Tapia R."/>
            <person name="Land M."/>
            <person name="Woyke T."/>
            <person name="Klenk H.P."/>
            <person name="Kyrpides N."/>
            <person name="Ivanova N."/>
        </authorList>
    </citation>
    <scope>NUCLEOTIDE SEQUENCE [LARGE SCALE GENOMIC DNA]</scope>
    <source>
        <strain evidence="3">DSM 18323 / JCM 14033 / SH-6</strain>
        <plasmid evidence="3">Plasmid pHALXA01</plasmid>
    </source>
</reference>
<dbReference type="InterPro" id="IPR052701">
    <property type="entry name" value="GAG_Ulvan_Degrading_Sulfatases"/>
</dbReference>
<dbReference type="InterPro" id="IPR000917">
    <property type="entry name" value="Sulfatase_N"/>
</dbReference>
<protein>
    <submittedName>
        <fullName evidence="2">Sulfatase</fullName>
    </submittedName>
</protein>
<gene>
    <name evidence="2" type="ordered locus">Halxa_0337</name>
</gene>
<dbReference type="EMBL" id="CP002840">
    <property type="protein sequence ID" value="AEH38940.1"/>
    <property type="molecule type" value="Genomic_DNA"/>
</dbReference>
<evidence type="ECO:0000313" key="3">
    <source>
        <dbReference type="Proteomes" id="UP000006794"/>
    </source>
</evidence>
<dbReference type="PANTHER" id="PTHR43751:SF3">
    <property type="entry name" value="SULFATASE N-TERMINAL DOMAIN-CONTAINING PROTEIN"/>
    <property type="match status" value="1"/>
</dbReference>
<evidence type="ECO:0000259" key="1">
    <source>
        <dbReference type="Pfam" id="PF00884"/>
    </source>
</evidence>
<feature type="domain" description="Sulfatase N-terminal" evidence="1">
    <location>
        <begin position="5"/>
        <end position="324"/>
    </location>
</feature>
<dbReference type="PANTHER" id="PTHR43751">
    <property type="entry name" value="SULFATASE"/>
    <property type="match status" value="1"/>
</dbReference>
<dbReference type="KEGG" id="hxa:Halxa_0337"/>
<accession>F8DD53</accession>
<dbReference type="HOGENOM" id="CLU_006332_14_1_2"/>
<sequence>MIDRPNIVVYVSDSLRADHTSCFGYDRETTPHLDQVSEDGVRFSNAFSQAIWTSPSSASILTGLYPETHGALRVADQVPDNLPRLATRLGQQGYETGAFSTVDQVSRMRNFDPGFDEFDEIFDDHDPHESDTAKLCTDRFVDWVGSGFSDPFFGFIWSLGTHNPFFPRAGEFTDESVEIDGTVPELKETTYDQAQTVVDLYDDVIRHSDRQFGRLVQHLKSIGEYENTALFFLGDHGELLSEHGRLEQIPNWLSTTISTLFPGFASKFRIVDRYGYVGHQAVIPYEELLHVPLVFKPPESEHAGDEYSELVQTIDVVGTIVDLVSDLELPIQGSSLLPLVESGSPINEYVYSDSPTLGGNVRYRSIRTADYKYIKTDTEPVSAADVTSQPARTVFSLLRQVASSQEVLFRVPDERTNVIGDEPQKAAHLRSIMNDLIDANRAQSTEFVNETSDVSEAAKDRLEQLGYVD</sequence>
<dbReference type="RefSeq" id="WP_013875668.1">
    <property type="nucleotide sequence ID" value="NC_015658.1"/>
</dbReference>
<keyword evidence="3" id="KW-1185">Reference proteome</keyword>
<dbReference type="Proteomes" id="UP000006794">
    <property type="component" value="Plasmid pHALXA01"/>
</dbReference>
<name>F8DD53_HALXS</name>
<dbReference type="Pfam" id="PF00884">
    <property type="entry name" value="Sulfatase"/>
    <property type="match status" value="1"/>
</dbReference>
<dbReference type="GeneID" id="10795208"/>
<dbReference type="InterPro" id="IPR017850">
    <property type="entry name" value="Alkaline_phosphatase_core_sf"/>
</dbReference>
<organism evidence="2 3">
    <name type="scientific">Halopiger xanaduensis (strain DSM 18323 / JCM 14033 / SH-6)</name>
    <dbReference type="NCBI Taxonomy" id="797210"/>
    <lineage>
        <taxon>Archaea</taxon>
        <taxon>Methanobacteriati</taxon>
        <taxon>Methanobacteriota</taxon>
        <taxon>Stenosarchaea group</taxon>
        <taxon>Halobacteria</taxon>
        <taxon>Halobacteriales</taxon>
        <taxon>Natrialbaceae</taxon>
        <taxon>Halopiger</taxon>
    </lineage>
</organism>
<dbReference type="AlphaFoldDB" id="F8DD53"/>